<sequence>MNNENIEFSDELIGYIYSSRDKVLFDMSKLYDIDLYDDVVISRDDIQLIISACNSILTSTILEGTRELEVWTAMLNNLINMAQQALSMETGRVSIGD</sequence>
<name>A0A9X2M882_9FIRM</name>
<accession>A0A9X2M882</accession>
<keyword evidence="2" id="KW-1185">Reference proteome</keyword>
<proteinExistence type="predicted"/>
<dbReference type="RefSeq" id="WP_257560176.1">
    <property type="nucleotide sequence ID" value="NZ_JANKBY010000033.1"/>
</dbReference>
<evidence type="ECO:0000313" key="2">
    <source>
        <dbReference type="Proteomes" id="UP001140817"/>
    </source>
</evidence>
<reference evidence="1" key="1">
    <citation type="submission" date="2022-07" db="EMBL/GenBank/DDBJ databases">
        <title>Enhanced cultured diversity of the mouse gut microbiota enables custom-made synthetic communities.</title>
        <authorList>
            <person name="Afrizal A."/>
        </authorList>
    </citation>
    <scope>NUCLEOTIDE SEQUENCE</scope>
    <source>
        <strain evidence="1">DSM 29186</strain>
    </source>
</reference>
<dbReference type="Proteomes" id="UP001140817">
    <property type="component" value="Unassembled WGS sequence"/>
</dbReference>
<organism evidence="1 2">
    <name type="scientific">Terrisporobacter muris</name>
    <dbReference type="NCBI Taxonomy" id="2963284"/>
    <lineage>
        <taxon>Bacteria</taxon>
        <taxon>Bacillati</taxon>
        <taxon>Bacillota</taxon>
        <taxon>Clostridia</taxon>
        <taxon>Peptostreptococcales</taxon>
        <taxon>Peptostreptococcaceae</taxon>
        <taxon>Terrisporobacter</taxon>
    </lineage>
</organism>
<gene>
    <name evidence="1" type="ORF">NSA58_04615</name>
</gene>
<comment type="caution">
    <text evidence="1">The sequence shown here is derived from an EMBL/GenBank/DDBJ whole genome shotgun (WGS) entry which is preliminary data.</text>
</comment>
<evidence type="ECO:0000313" key="1">
    <source>
        <dbReference type="EMBL" id="MCR1822063.1"/>
    </source>
</evidence>
<dbReference type="EMBL" id="JANKBY010000033">
    <property type="protein sequence ID" value="MCR1822063.1"/>
    <property type="molecule type" value="Genomic_DNA"/>
</dbReference>
<dbReference type="AlphaFoldDB" id="A0A9X2M882"/>
<protein>
    <submittedName>
        <fullName evidence="1">Uncharacterized protein</fullName>
    </submittedName>
</protein>